<dbReference type="Proteomes" id="UP000049472">
    <property type="component" value="Unassembled WGS sequence"/>
</dbReference>
<dbReference type="Proteomes" id="UP001212823">
    <property type="component" value="Unassembled WGS sequence"/>
</dbReference>
<name>A0A0M6WJF4_9FIRM</name>
<feature type="transmembrane region" description="Helical" evidence="1">
    <location>
        <begin position="12"/>
        <end position="32"/>
    </location>
</feature>
<reference evidence="6" key="3">
    <citation type="submission" date="2023-01" db="EMBL/GenBank/DDBJ databases">
        <title>Human gut microbiome strain richness.</title>
        <authorList>
            <person name="Chen-Liaw A."/>
        </authorList>
    </citation>
    <scope>NUCLEOTIDE SEQUENCE</scope>
    <source>
        <strain evidence="6">1001283st1_D2_1001283B150209_150212</strain>
    </source>
</reference>
<dbReference type="GeneID" id="86988634"/>
<evidence type="ECO:0000256" key="1">
    <source>
        <dbReference type="SAM" id="Phobius"/>
    </source>
</evidence>
<evidence type="ECO:0000313" key="8">
    <source>
        <dbReference type="Proteomes" id="UP000095384"/>
    </source>
</evidence>
<sequence length="42" mass="4625">MGDFFMCVAQYVIIMIVLAAIGFCGALIGVKLRKMKDAKTKE</sequence>
<evidence type="ECO:0000313" key="3">
    <source>
        <dbReference type="EMBL" id="CUM78428.1"/>
    </source>
</evidence>
<organism evidence="2 7">
    <name type="scientific">Agathobacter rectalis</name>
    <dbReference type="NCBI Taxonomy" id="39491"/>
    <lineage>
        <taxon>Bacteria</taxon>
        <taxon>Bacillati</taxon>
        <taxon>Bacillota</taxon>
        <taxon>Clostridia</taxon>
        <taxon>Lachnospirales</taxon>
        <taxon>Lachnospiraceae</taxon>
        <taxon>Agathobacter</taxon>
    </lineage>
</organism>
<keyword evidence="1" id="KW-0812">Transmembrane</keyword>
<dbReference type="EMBL" id="JAQLYE010000002">
    <property type="protein sequence ID" value="MDB8016693.1"/>
    <property type="molecule type" value="Genomic_DNA"/>
</dbReference>
<evidence type="ECO:0008006" key="11">
    <source>
        <dbReference type="Google" id="ProtNLM"/>
    </source>
</evidence>
<dbReference type="RefSeq" id="WP_012742678.1">
    <property type="nucleotide sequence ID" value="NZ_AP031452.1"/>
</dbReference>
<dbReference type="AlphaFoldDB" id="A0A0M6WJF4"/>
<dbReference type="EMBL" id="CYYW01000001">
    <property type="protein sequence ID" value="CUN36669.1"/>
    <property type="molecule type" value="Genomic_DNA"/>
</dbReference>
<keyword evidence="7" id="KW-1185">Reference proteome</keyword>
<keyword evidence="1" id="KW-1133">Transmembrane helix</keyword>
<evidence type="ECO:0000313" key="9">
    <source>
        <dbReference type="Proteomes" id="UP000095602"/>
    </source>
</evidence>
<reference evidence="2" key="2">
    <citation type="submission" date="2015-05" db="EMBL/GenBank/DDBJ databases">
        <authorList>
            <person name="Wang D.B."/>
            <person name="Wang M."/>
        </authorList>
    </citation>
    <scope>NUCLEOTIDE SEQUENCE [LARGE SCALE GENOMIC DNA]</scope>
    <source>
        <strain evidence="2">T1-815</strain>
    </source>
</reference>
<dbReference type="EMBL" id="CZAJ01000001">
    <property type="protein sequence ID" value="CUO61128.1"/>
    <property type="molecule type" value="Genomic_DNA"/>
</dbReference>
<dbReference type="EMBL" id="CVRQ01000018">
    <property type="protein sequence ID" value="CRL36861.1"/>
    <property type="molecule type" value="Genomic_DNA"/>
</dbReference>
<protein>
    <recommendedName>
        <fullName evidence="11">Vanadium nitrogenase</fullName>
    </recommendedName>
</protein>
<evidence type="ECO:0000313" key="6">
    <source>
        <dbReference type="EMBL" id="MDB8016693.1"/>
    </source>
</evidence>
<dbReference type="Proteomes" id="UP000095602">
    <property type="component" value="Unassembled WGS sequence"/>
</dbReference>
<dbReference type="Proteomes" id="UP000095673">
    <property type="component" value="Unassembled WGS sequence"/>
</dbReference>
<evidence type="ECO:0000313" key="2">
    <source>
        <dbReference type="EMBL" id="CRL36861.1"/>
    </source>
</evidence>
<dbReference type="EMBL" id="CYXM01000002">
    <property type="protein sequence ID" value="CUM78428.1"/>
    <property type="molecule type" value="Genomic_DNA"/>
</dbReference>
<proteinExistence type="predicted"/>
<evidence type="ECO:0000313" key="10">
    <source>
        <dbReference type="Proteomes" id="UP000095673"/>
    </source>
</evidence>
<keyword evidence="1" id="KW-0472">Membrane</keyword>
<gene>
    <name evidence="4" type="ORF">ERS852417_00112</name>
    <name evidence="5" type="ORF">ERS852497_00244</name>
    <name evidence="3" type="ORF">ERS852580_00514</name>
    <name evidence="6" type="ORF">PNE45_01410</name>
    <name evidence="2" type="ORF">T1815_14401</name>
</gene>
<evidence type="ECO:0000313" key="4">
    <source>
        <dbReference type="EMBL" id="CUN36669.1"/>
    </source>
</evidence>
<reference evidence="7" key="1">
    <citation type="submission" date="2015-05" db="EMBL/GenBank/DDBJ databases">
        <authorList>
            <consortium name="Pathogen Informatics"/>
        </authorList>
    </citation>
    <scope>NUCLEOTIDE SEQUENCE [LARGE SCALE GENOMIC DNA]</scope>
    <source>
        <strain evidence="4 8">2789STDY5608860</strain>
        <strain evidence="5 9">2789STDY5834884</strain>
        <strain evidence="3 10">2789STDY5834968</strain>
        <strain evidence="7">T1-815</strain>
    </source>
</reference>
<evidence type="ECO:0000313" key="5">
    <source>
        <dbReference type="EMBL" id="CUO61128.1"/>
    </source>
</evidence>
<dbReference type="Proteomes" id="UP000095384">
    <property type="component" value="Unassembled WGS sequence"/>
</dbReference>
<evidence type="ECO:0000313" key="7">
    <source>
        <dbReference type="Proteomes" id="UP000049472"/>
    </source>
</evidence>
<accession>A0A0M6WJF4</accession>